<feature type="DNA-binding region" description="OmpR/PhoB-type" evidence="7">
    <location>
        <begin position="61"/>
        <end position="148"/>
    </location>
</feature>
<dbReference type="PANTHER" id="PTHR48111">
    <property type="entry name" value="REGULATOR OF RPOS"/>
    <property type="match status" value="1"/>
</dbReference>
<reference evidence="10" key="1">
    <citation type="submission" date="2022-07" db="EMBL/GenBank/DDBJ databases">
        <title>Enhanced cultured diversity of the mouse gut microbiota enables custom-made synthetic communities.</title>
        <authorList>
            <person name="Afrizal A."/>
        </authorList>
    </citation>
    <scope>NUCLEOTIDE SEQUENCE</scope>
    <source>
        <strain evidence="10">DSM 29186</strain>
    </source>
</reference>
<evidence type="ECO:0000313" key="10">
    <source>
        <dbReference type="EMBL" id="MCR1824377.1"/>
    </source>
</evidence>
<evidence type="ECO:0000256" key="1">
    <source>
        <dbReference type="ARBA" id="ARBA00018672"/>
    </source>
</evidence>
<dbReference type="GO" id="GO:0000156">
    <property type="term" value="F:phosphorelay response regulator activity"/>
    <property type="evidence" value="ECO:0007669"/>
    <property type="project" value="TreeGrafter"/>
</dbReference>
<feature type="domain" description="Response regulatory" evidence="8">
    <location>
        <begin position="1"/>
        <end position="54"/>
    </location>
</feature>
<dbReference type="GO" id="GO:0005829">
    <property type="term" value="C:cytosol"/>
    <property type="evidence" value="ECO:0007669"/>
    <property type="project" value="TreeGrafter"/>
</dbReference>
<keyword evidence="3 7" id="KW-0238">DNA-binding</keyword>
<evidence type="ECO:0000259" key="8">
    <source>
        <dbReference type="PROSITE" id="PS50110"/>
    </source>
</evidence>
<feature type="domain" description="OmpR/PhoB-type" evidence="9">
    <location>
        <begin position="61"/>
        <end position="148"/>
    </location>
</feature>
<dbReference type="CDD" id="cd00383">
    <property type="entry name" value="trans_reg_C"/>
    <property type="match status" value="1"/>
</dbReference>
<dbReference type="EMBL" id="JANKBY010000295">
    <property type="protein sequence ID" value="MCR1824377.1"/>
    <property type="molecule type" value="Genomic_DNA"/>
</dbReference>
<dbReference type="InterPro" id="IPR011006">
    <property type="entry name" value="CheY-like_superfamily"/>
</dbReference>
<comment type="caution">
    <text evidence="10">The sequence shown here is derived from an EMBL/GenBank/DDBJ whole genome shotgun (WGS) entry which is preliminary data.</text>
</comment>
<dbReference type="SMART" id="SM00862">
    <property type="entry name" value="Trans_reg_C"/>
    <property type="match status" value="1"/>
</dbReference>
<dbReference type="Gene3D" id="3.40.50.2300">
    <property type="match status" value="1"/>
</dbReference>
<evidence type="ECO:0000256" key="7">
    <source>
        <dbReference type="PROSITE-ProRule" id="PRU01091"/>
    </source>
</evidence>
<dbReference type="PANTHER" id="PTHR48111:SF43">
    <property type="entry name" value="STAGE 0 SPORULATION PROTEIN A HOMOLOG"/>
    <property type="match status" value="1"/>
</dbReference>
<proteinExistence type="predicted"/>
<comment type="caution">
    <text evidence="6">Lacks conserved residue(s) required for the propagation of feature annotation.</text>
</comment>
<dbReference type="GO" id="GO:0006355">
    <property type="term" value="P:regulation of DNA-templated transcription"/>
    <property type="evidence" value="ECO:0007669"/>
    <property type="project" value="InterPro"/>
</dbReference>
<dbReference type="GO" id="GO:0000976">
    <property type="term" value="F:transcription cis-regulatory region binding"/>
    <property type="evidence" value="ECO:0007669"/>
    <property type="project" value="TreeGrafter"/>
</dbReference>
<dbReference type="InterPro" id="IPR001867">
    <property type="entry name" value="OmpR/PhoB-type_DNA-bd"/>
</dbReference>
<evidence type="ECO:0000256" key="3">
    <source>
        <dbReference type="ARBA" id="ARBA00023125"/>
    </source>
</evidence>
<dbReference type="InterPro" id="IPR036388">
    <property type="entry name" value="WH-like_DNA-bd_sf"/>
</dbReference>
<dbReference type="InterPro" id="IPR039420">
    <property type="entry name" value="WalR-like"/>
</dbReference>
<gene>
    <name evidence="10" type="ORF">NSA58_16475</name>
</gene>
<dbReference type="InterPro" id="IPR001789">
    <property type="entry name" value="Sig_transdc_resp-reg_receiver"/>
</dbReference>
<dbReference type="Gene3D" id="1.10.10.10">
    <property type="entry name" value="Winged helix-like DNA-binding domain superfamily/Winged helix DNA-binding domain"/>
    <property type="match status" value="1"/>
</dbReference>
<dbReference type="Proteomes" id="UP001140817">
    <property type="component" value="Unassembled WGS sequence"/>
</dbReference>
<organism evidence="10 11">
    <name type="scientific">Terrisporobacter muris</name>
    <dbReference type="NCBI Taxonomy" id="2963284"/>
    <lineage>
        <taxon>Bacteria</taxon>
        <taxon>Bacillati</taxon>
        <taxon>Bacillota</taxon>
        <taxon>Clostridia</taxon>
        <taxon>Peptostreptococcales</taxon>
        <taxon>Peptostreptococcaceae</taxon>
        <taxon>Terrisporobacter</taxon>
    </lineage>
</organism>
<dbReference type="GO" id="GO:0032993">
    <property type="term" value="C:protein-DNA complex"/>
    <property type="evidence" value="ECO:0007669"/>
    <property type="project" value="TreeGrafter"/>
</dbReference>
<comment type="function">
    <text evidence="5">May play the central regulatory role in sporulation. It may be an element of the effector pathway responsible for the activation of sporulation genes in response to nutritional stress. Spo0A may act in concert with spo0H (a sigma factor) to control the expression of some genes that are critical to the sporulation process.</text>
</comment>
<evidence type="ECO:0000259" key="9">
    <source>
        <dbReference type="PROSITE" id="PS51755"/>
    </source>
</evidence>
<dbReference type="SUPFAM" id="SSF52172">
    <property type="entry name" value="CheY-like"/>
    <property type="match status" value="1"/>
</dbReference>
<dbReference type="InterPro" id="IPR016032">
    <property type="entry name" value="Sig_transdc_resp-reg_C-effctor"/>
</dbReference>
<keyword evidence="2" id="KW-0805">Transcription regulation</keyword>
<protein>
    <recommendedName>
        <fullName evidence="1">Stage 0 sporulation protein A homolog</fullName>
    </recommendedName>
</protein>
<dbReference type="SUPFAM" id="SSF46894">
    <property type="entry name" value="C-terminal effector domain of the bipartite response regulators"/>
    <property type="match status" value="1"/>
</dbReference>
<keyword evidence="4" id="KW-0804">Transcription</keyword>
<evidence type="ECO:0000256" key="4">
    <source>
        <dbReference type="ARBA" id="ARBA00023163"/>
    </source>
</evidence>
<dbReference type="PROSITE" id="PS50110">
    <property type="entry name" value="RESPONSE_REGULATORY"/>
    <property type="match status" value="1"/>
</dbReference>
<dbReference type="Pfam" id="PF00486">
    <property type="entry name" value="Trans_reg_C"/>
    <property type="match status" value="1"/>
</dbReference>
<evidence type="ECO:0000256" key="6">
    <source>
        <dbReference type="PROSITE-ProRule" id="PRU00169"/>
    </source>
</evidence>
<sequence length="148" mass="16743">MCKKLRKELDITIIVVTSSKSDIDELEIMNLGADDFITKLFNPRILFAHISSVLRRCYGNSNSLIISHNGAVLDVLRGHVSHDGKSIELTKTELGILKLLIENSGNIIPRNAILSSLWEMSEFVEDNTLTVNVNRLRKNYIAFYLKII</sequence>
<keyword evidence="11" id="KW-1185">Reference proteome</keyword>
<dbReference type="AlphaFoldDB" id="A0A9X2MBE8"/>
<evidence type="ECO:0000256" key="2">
    <source>
        <dbReference type="ARBA" id="ARBA00023015"/>
    </source>
</evidence>
<dbReference type="PROSITE" id="PS51755">
    <property type="entry name" value="OMPR_PHOB"/>
    <property type="match status" value="1"/>
</dbReference>
<accession>A0A9X2MBE8</accession>
<evidence type="ECO:0000256" key="5">
    <source>
        <dbReference type="ARBA" id="ARBA00024867"/>
    </source>
</evidence>
<evidence type="ECO:0000313" key="11">
    <source>
        <dbReference type="Proteomes" id="UP001140817"/>
    </source>
</evidence>
<name>A0A9X2MBE8_9FIRM</name>